<comment type="caution">
    <text evidence="2">The sequence shown here is derived from an EMBL/GenBank/DDBJ whole genome shotgun (WGS) entry which is preliminary data.</text>
</comment>
<gene>
    <name evidence="2" type="ORF">PMAYCL1PPCAC_22138</name>
</gene>
<name>A0AAN5I4I9_9BILA</name>
<feature type="domain" description="Serine/threonine specific protein phosphatases" evidence="1">
    <location>
        <begin position="20"/>
        <end position="254"/>
    </location>
</feature>
<dbReference type="InterPro" id="IPR006186">
    <property type="entry name" value="Ser/Thr-sp_prot-phosphatase"/>
</dbReference>
<dbReference type="PANTHER" id="PTHR11668">
    <property type="entry name" value="SERINE/THREONINE PROTEIN PHOSPHATASE"/>
    <property type="match status" value="1"/>
</dbReference>
<dbReference type="PANTHER" id="PTHR11668:SF492">
    <property type="entry name" value="SERINE_THREONINE-PROTEIN PHOSPHATASE PP1-DELTA-RELATED"/>
    <property type="match status" value="1"/>
</dbReference>
<dbReference type="Gene3D" id="3.60.21.10">
    <property type="match status" value="1"/>
</dbReference>
<protein>
    <recommendedName>
        <fullName evidence="1">Serine/threonine specific protein phosphatases domain-containing protein</fullName>
    </recommendedName>
</protein>
<accession>A0AAN5I4I9</accession>
<dbReference type="InterPro" id="IPR004843">
    <property type="entry name" value="Calcineurin-like_PHP"/>
</dbReference>
<evidence type="ECO:0000259" key="1">
    <source>
        <dbReference type="SMART" id="SM00156"/>
    </source>
</evidence>
<dbReference type="GO" id="GO:0005634">
    <property type="term" value="C:nucleus"/>
    <property type="evidence" value="ECO:0007669"/>
    <property type="project" value="TreeGrafter"/>
</dbReference>
<dbReference type="PRINTS" id="PR00114">
    <property type="entry name" value="STPHPHTASE"/>
</dbReference>
<reference evidence="3" key="1">
    <citation type="submission" date="2022-10" db="EMBL/GenBank/DDBJ databases">
        <title>Genome assembly of Pristionchus species.</title>
        <authorList>
            <person name="Yoshida K."/>
            <person name="Sommer R.J."/>
        </authorList>
    </citation>
    <scope>NUCLEOTIDE SEQUENCE [LARGE SCALE GENOMIC DNA]</scope>
    <source>
        <strain evidence="3">RS5460</strain>
    </source>
</reference>
<dbReference type="GO" id="GO:0004722">
    <property type="term" value="F:protein serine/threonine phosphatase activity"/>
    <property type="evidence" value="ECO:0007669"/>
    <property type="project" value="TreeGrafter"/>
</dbReference>
<dbReference type="EMBL" id="BTRK01000005">
    <property type="protein sequence ID" value="GMR51943.1"/>
    <property type="molecule type" value="Genomic_DNA"/>
</dbReference>
<feature type="non-terminal residue" evidence="2">
    <location>
        <position position="1"/>
    </location>
</feature>
<evidence type="ECO:0000313" key="3">
    <source>
        <dbReference type="Proteomes" id="UP001328107"/>
    </source>
</evidence>
<proteinExistence type="predicted"/>
<dbReference type="InterPro" id="IPR050341">
    <property type="entry name" value="PP1_catalytic_subunit"/>
</dbReference>
<dbReference type="Pfam" id="PF00149">
    <property type="entry name" value="Metallophos"/>
    <property type="match status" value="1"/>
</dbReference>
<organism evidence="2 3">
    <name type="scientific">Pristionchus mayeri</name>
    <dbReference type="NCBI Taxonomy" id="1317129"/>
    <lineage>
        <taxon>Eukaryota</taxon>
        <taxon>Metazoa</taxon>
        <taxon>Ecdysozoa</taxon>
        <taxon>Nematoda</taxon>
        <taxon>Chromadorea</taxon>
        <taxon>Rhabditida</taxon>
        <taxon>Rhabditina</taxon>
        <taxon>Diplogasteromorpha</taxon>
        <taxon>Diplogasteroidea</taxon>
        <taxon>Neodiplogasteridae</taxon>
        <taxon>Pristionchus</taxon>
    </lineage>
</organism>
<keyword evidence="3" id="KW-1185">Reference proteome</keyword>
<dbReference type="InterPro" id="IPR029052">
    <property type="entry name" value="Metallo-depent_PP-like"/>
</dbReference>
<dbReference type="SUPFAM" id="SSF56300">
    <property type="entry name" value="Metallo-dependent phosphatases"/>
    <property type="match status" value="1"/>
</dbReference>
<dbReference type="AlphaFoldDB" id="A0AAN5I4I9"/>
<dbReference type="SMART" id="SM00156">
    <property type="entry name" value="PP2Ac"/>
    <property type="match status" value="1"/>
</dbReference>
<sequence>VDELLAKVLAAGAGITHFEVTEQDLVMCCRAVKAVFAAEPTLLELNPPITICGDIEGHYTDLVRIFHETGFPPDSIYLFLGNYVNGGSMCNYQMEDIETITLLFCYKIKYPESFFMLRGNFETQFNNGFYGFRDECTKRYMSTLLWHDFNDVFSWMPMAATVGSRLLCVHGGLSPRLSSLDQLRNLPRPLRVPFPSLCADLLISDPNASIKGWQMNPMGGSCYIFGEDVVIRACQTLGVSQIVRGHQVVQDGYE</sequence>
<evidence type="ECO:0000313" key="2">
    <source>
        <dbReference type="EMBL" id="GMR51943.1"/>
    </source>
</evidence>
<dbReference type="GO" id="GO:0005737">
    <property type="term" value="C:cytoplasm"/>
    <property type="evidence" value="ECO:0007669"/>
    <property type="project" value="TreeGrafter"/>
</dbReference>
<dbReference type="Proteomes" id="UP001328107">
    <property type="component" value="Unassembled WGS sequence"/>
</dbReference>